<dbReference type="AlphaFoldDB" id="A0A2I0KR74"/>
<evidence type="ECO:0000313" key="1">
    <source>
        <dbReference type="EMBL" id="PKI70967.1"/>
    </source>
</evidence>
<name>A0A2I0KR74_PUNGR</name>
<gene>
    <name evidence="1" type="ORF">CRG98_008641</name>
</gene>
<dbReference type="EMBL" id="PGOL01000411">
    <property type="protein sequence ID" value="PKI70967.1"/>
    <property type="molecule type" value="Genomic_DNA"/>
</dbReference>
<accession>A0A2I0KR74</accession>
<evidence type="ECO:0000313" key="2">
    <source>
        <dbReference type="Proteomes" id="UP000233551"/>
    </source>
</evidence>
<comment type="caution">
    <text evidence="1">The sequence shown here is derived from an EMBL/GenBank/DDBJ whole genome shotgun (WGS) entry which is preliminary data.</text>
</comment>
<keyword evidence="2" id="KW-1185">Reference proteome</keyword>
<organism evidence="1 2">
    <name type="scientific">Punica granatum</name>
    <name type="common">Pomegranate</name>
    <dbReference type="NCBI Taxonomy" id="22663"/>
    <lineage>
        <taxon>Eukaryota</taxon>
        <taxon>Viridiplantae</taxon>
        <taxon>Streptophyta</taxon>
        <taxon>Embryophyta</taxon>
        <taxon>Tracheophyta</taxon>
        <taxon>Spermatophyta</taxon>
        <taxon>Magnoliopsida</taxon>
        <taxon>eudicotyledons</taxon>
        <taxon>Gunneridae</taxon>
        <taxon>Pentapetalae</taxon>
        <taxon>rosids</taxon>
        <taxon>malvids</taxon>
        <taxon>Myrtales</taxon>
        <taxon>Lythraceae</taxon>
        <taxon>Punica</taxon>
    </lineage>
</organism>
<protein>
    <submittedName>
        <fullName evidence="1">Uncharacterized protein</fullName>
    </submittedName>
</protein>
<dbReference type="Proteomes" id="UP000233551">
    <property type="component" value="Unassembled WGS sequence"/>
</dbReference>
<proteinExistence type="predicted"/>
<reference evidence="1 2" key="1">
    <citation type="submission" date="2017-11" db="EMBL/GenBank/DDBJ databases">
        <title>De-novo sequencing of pomegranate (Punica granatum L.) genome.</title>
        <authorList>
            <person name="Akparov Z."/>
            <person name="Amiraslanov A."/>
            <person name="Hajiyeva S."/>
            <person name="Abbasov M."/>
            <person name="Kaur K."/>
            <person name="Hamwieh A."/>
            <person name="Solovyev V."/>
            <person name="Salamov A."/>
            <person name="Braich B."/>
            <person name="Kosarev P."/>
            <person name="Mahmoud A."/>
            <person name="Hajiyev E."/>
            <person name="Babayeva S."/>
            <person name="Izzatullayeva V."/>
            <person name="Mammadov A."/>
            <person name="Mammadov A."/>
            <person name="Sharifova S."/>
            <person name="Ojaghi J."/>
            <person name="Eynullazada K."/>
            <person name="Bayramov B."/>
            <person name="Abdulazimova A."/>
            <person name="Shahmuradov I."/>
        </authorList>
    </citation>
    <scope>NUCLEOTIDE SEQUENCE [LARGE SCALE GENOMIC DNA]</scope>
    <source>
        <strain evidence="2">cv. AG2017</strain>
        <tissue evidence="1">Leaf</tissue>
    </source>
</reference>
<sequence length="72" mass="8314">MESSPNPLDIPSEVAKLCAPEFKSCRGTHARTYAMRLGSVHLLRDARRTHVRRSRYLPFYDPKVESRQVTQV</sequence>